<dbReference type="PROSITE" id="PS50263">
    <property type="entry name" value="CN_HYDROLASE"/>
    <property type="match status" value="1"/>
</dbReference>
<accession>A0A679J4Q8</accession>
<dbReference type="PANTHER" id="PTHR43674:SF2">
    <property type="entry name" value="BETA-UREIDOPROPIONASE"/>
    <property type="match status" value="1"/>
</dbReference>
<dbReference type="InterPro" id="IPR050345">
    <property type="entry name" value="Aliph_Amidase/BUP"/>
</dbReference>
<dbReference type="EMBL" id="LR743507">
    <property type="protein sequence ID" value="CAA2102907.1"/>
    <property type="molecule type" value="Genomic_DNA"/>
</dbReference>
<dbReference type="Pfam" id="PF00795">
    <property type="entry name" value="CN_hydrolase"/>
    <property type="match status" value="1"/>
</dbReference>
<proteinExistence type="predicted"/>
<evidence type="ECO:0000313" key="3">
    <source>
        <dbReference type="EMBL" id="CAA2102907.1"/>
    </source>
</evidence>
<dbReference type="AlphaFoldDB" id="A0A679J4Q8"/>
<organism evidence="3">
    <name type="scientific">Variovorax paradoxus</name>
    <dbReference type="NCBI Taxonomy" id="34073"/>
    <lineage>
        <taxon>Bacteria</taxon>
        <taxon>Pseudomonadati</taxon>
        <taxon>Pseudomonadota</taxon>
        <taxon>Betaproteobacteria</taxon>
        <taxon>Burkholderiales</taxon>
        <taxon>Comamonadaceae</taxon>
        <taxon>Variovorax</taxon>
    </lineage>
</organism>
<feature type="domain" description="CN hydrolase" evidence="2">
    <location>
        <begin position="26"/>
        <end position="275"/>
    </location>
</feature>
<evidence type="ECO:0000259" key="2">
    <source>
        <dbReference type="PROSITE" id="PS50263"/>
    </source>
</evidence>
<gene>
    <name evidence="3" type="primary">ramA</name>
    <name evidence="3" type="ORF">VVAX_01991</name>
</gene>
<name>A0A679J4Q8_VARPD</name>
<dbReference type="EC" id="3.5.1.100" evidence="3"/>
<dbReference type="Gene3D" id="3.60.110.10">
    <property type="entry name" value="Carbon-nitrogen hydrolase"/>
    <property type="match status" value="1"/>
</dbReference>
<dbReference type="InterPro" id="IPR036526">
    <property type="entry name" value="C-N_Hydrolase_sf"/>
</dbReference>
<dbReference type="PANTHER" id="PTHR43674">
    <property type="entry name" value="NITRILASE C965.09-RELATED"/>
    <property type="match status" value="1"/>
</dbReference>
<dbReference type="CDD" id="cd07580">
    <property type="entry name" value="nitrilase_2"/>
    <property type="match status" value="1"/>
</dbReference>
<protein>
    <submittedName>
        <fullName evidence="3">(R)-stereoselective amidase</fullName>
        <ecNumber evidence="3">3.5.1.100</ecNumber>
    </submittedName>
</protein>
<evidence type="ECO:0000256" key="1">
    <source>
        <dbReference type="ARBA" id="ARBA00022801"/>
    </source>
</evidence>
<dbReference type="GO" id="GO:0016811">
    <property type="term" value="F:hydrolase activity, acting on carbon-nitrogen (but not peptide) bonds, in linear amides"/>
    <property type="evidence" value="ECO:0007669"/>
    <property type="project" value="UniProtKB-ARBA"/>
</dbReference>
<dbReference type="SUPFAM" id="SSF56317">
    <property type="entry name" value="Carbon-nitrogen hydrolase"/>
    <property type="match status" value="1"/>
</dbReference>
<keyword evidence="1 3" id="KW-0378">Hydrolase</keyword>
<dbReference type="RefSeq" id="WP_339089682.1">
    <property type="nucleotide sequence ID" value="NZ_LR743507.1"/>
</dbReference>
<reference evidence="3" key="1">
    <citation type="submission" date="2019-12" db="EMBL/GenBank/DDBJ databases">
        <authorList>
            <person name="Cremers G."/>
        </authorList>
    </citation>
    <scope>NUCLEOTIDE SEQUENCE</scope>
    <source>
        <strain evidence="3">Vvax</strain>
    </source>
</reference>
<sequence length="313" mass="33986">MNSSVPSAVAVATSADATPGLRASPVRVAVVQFDPQVGIENLERNAQAVHERLMAAVGNQARLIVLPELATTGYCFSGREEAYAHSQPVPGGATVQGWISFAAQHDVYIVGCLVEQDGMKLFDTAVLVGPDGYIGRYRKTHLWNNEKLWFTPGDEGYPVFETKIGRIGLLVCWDIWFPETTRILAQLGADIVCLPTAWVWTPPPLYDASGTCMAAYLTITAAHSNNLFIAAADRVGQERGAGFMGNSLIAGTNGWPVGRIAGPEEDTILYADVDLGAARSAPIWNRFNDLHRDRRTDLYDPLLGYRGAQALPR</sequence>
<dbReference type="InterPro" id="IPR003010">
    <property type="entry name" value="C-N_Hydrolase"/>
</dbReference>